<comment type="caution">
    <text evidence="2">The sequence shown here is derived from an EMBL/GenBank/DDBJ whole genome shotgun (WGS) entry which is preliminary data.</text>
</comment>
<keyword evidence="3" id="KW-1185">Reference proteome</keyword>
<dbReference type="EMBL" id="JAADYS010000209">
    <property type="protein sequence ID" value="KAF4471399.1"/>
    <property type="molecule type" value="Genomic_DNA"/>
</dbReference>
<name>A0A8H4LPS6_9HYPO</name>
<feature type="region of interest" description="Disordered" evidence="1">
    <location>
        <begin position="43"/>
        <end position="82"/>
    </location>
</feature>
<organism evidence="2 3">
    <name type="scientific">Fusarium albosuccineum</name>
    <dbReference type="NCBI Taxonomy" id="1237068"/>
    <lineage>
        <taxon>Eukaryota</taxon>
        <taxon>Fungi</taxon>
        <taxon>Dikarya</taxon>
        <taxon>Ascomycota</taxon>
        <taxon>Pezizomycotina</taxon>
        <taxon>Sordariomycetes</taxon>
        <taxon>Hypocreomycetidae</taxon>
        <taxon>Hypocreales</taxon>
        <taxon>Nectriaceae</taxon>
        <taxon>Fusarium</taxon>
        <taxon>Fusarium decemcellulare species complex</taxon>
    </lineage>
</organism>
<feature type="compositionally biased region" description="Pro residues" evidence="1">
    <location>
        <begin position="73"/>
        <end position="82"/>
    </location>
</feature>
<dbReference type="Proteomes" id="UP000554235">
    <property type="component" value="Unassembled WGS sequence"/>
</dbReference>
<accession>A0A8H4LPS6</accession>
<proteinExistence type="predicted"/>
<sequence length="82" mass="9185">MRGPFHVRSQSPHSPPKLDSCICKAWRRRWESEQQYEDAKYLRGVGQSGARTRAGKGRRDQVEALTCPTGPGAEPPKPLAVR</sequence>
<evidence type="ECO:0000256" key="1">
    <source>
        <dbReference type="SAM" id="MobiDB-lite"/>
    </source>
</evidence>
<evidence type="ECO:0000313" key="2">
    <source>
        <dbReference type="EMBL" id="KAF4471399.1"/>
    </source>
</evidence>
<reference evidence="2 3" key="1">
    <citation type="submission" date="2020-01" db="EMBL/GenBank/DDBJ databases">
        <title>Identification and distribution of gene clusters putatively required for synthesis of sphingolipid metabolism inhibitors in phylogenetically diverse species of the filamentous fungus Fusarium.</title>
        <authorList>
            <person name="Kim H.-S."/>
            <person name="Busman M."/>
            <person name="Brown D.W."/>
            <person name="Divon H."/>
            <person name="Uhlig S."/>
            <person name="Proctor R.H."/>
        </authorList>
    </citation>
    <scope>NUCLEOTIDE SEQUENCE [LARGE SCALE GENOMIC DNA]</scope>
    <source>
        <strain evidence="2 3">NRRL 20459</strain>
    </source>
</reference>
<evidence type="ECO:0000313" key="3">
    <source>
        <dbReference type="Proteomes" id="UP000554235"/>
    </source>
</evidence>
<dbReference type="AlphaFoldDB" id="A0A8H4LPS6"/>
<protein>
    <submittedName>
        <fullName evidence="2">Uncharacterized protein</fullName>
    </submittedName>
</protein>
<gene>
    <name evidence="2" type="ORF">FALBO_1683</name>
</gene>